<reference evidence="1 2" key="2">
    <citation type="submission" date="2009-03" db="EMBL/GenBank/DDBJ databases">
        <title>Draft genome sequence of Roseburia inulinivorans (DSM 16841).</title>
        <authorList>
            <person name="Sudarsanam P."/>
            <person name="Ley R."/>
            <person name="Guruge J."/>
            <person name="Turnbaugh P.J."/>
            <person name="Mahowald M."/>
            <person name="Liep D."/>
            <person name="Gordon J."/>
        </authorList>
    </citation>
    <scope>NUCLEOTIDE SEQUENCE [LARGE SCALE GENOMIC DNA]</scope>
    <source>
        <strain evidence="1 2">DSM 16841</strain>
    </source>
</reference>
<reference evidence="1 2" key="1">
    <citation type="submission" date="2009-02" db="EMBL/GenBank/DDBJ databases">
        <authorList>
            <person name="Fulton L."/>
            <person name="Clifton S."/>
            <person name="Fulton B."/>
            <person name="Xu J."/>
            <person name="Minx P."/>
            <person name="Pepin K.H."/>
            <person name="Johnson M."/>
            <person name="Bhonagiri V."/>
            <person name="Nash W.E."/>
            <person name="Mardis E.R."/>
            <person name="Wilson R.K."/>
        </authorList>
    </citation>
    <scope>NUCLEOTIDE SEQUENCE [LARGE SCALE GENOMIC DNA]</scope>
    <source>
        <strain evidence="1 2">DSM 16841</strain>
    </source>
</reference>
<evidence type="ECO:0000313" key="2">
    <source>
        <dbReference type="Proteomes" id="UP000003561"/>
    </source>
</evidence>
<name>C0FN28_9FIRM</name>
<accession>C0FN28</accession>
<gene>
    <name evidence="1" type="ORF">ROSEINA2194_00122</name>
</gene>
<dbReference type="EMBL" id="ACFY01000003">
    <property type="protein sequence ID" value="EEG96099.1"/>
    <property type="molecule type" value="Genomic_DNA"/>
</dbReference>
<evidence type="ECO:0008006" key="3">
    <source>
        <dbReference type="Google" id="ProtNLM"/>
    </source>
</evidence>
<sequence>MPQLGRRQFMKNKLCMLFAIVLLIVGGCNEKSQNYFIGTILKITDNYFIVSPDDSEPIREIGDMILVPKEVVSANGVLELAVGERIQVVYNEMELTDEGVIVDIVYAIYKENDLEGTQEK</sequence>
<dbReference type="eggNOG" id="ENOG502ZJFT">
    <property type="taxonomic scope" value="Bacteria"/>
</dbReference>
<dbReference type="Proteomes" id="UP000003561">
    <property type="component" value="Unassembled WGS sequence"/>
</dbReference>
<comment type="caution">
    <text evidence="1">The sequence shown here is derived from an EMBL/GenBank/DDBJ whole genome shotgun (WGS) entry which is preliminary data.</text>
</comment>
<proteinExistence type="predicted"/>
<organism evidence="1 2">
    <name type="scientific">Roseburia inulinivorans DSM 16841</name>
    <dbReference type="NCBI Taxonomy" id="622312"/>
    <lineage>
        <taxon>Bacteria</taxon>
        <taxon>Bacillati</taxon>
        <taxon>Bacillota</taxon>
        <taxon>Clostridia</taxon>
        <taxon>Lachnospirales</taxon>
        <taxon>Lachnospiraceae</taxon>
        <taxon>Roseburia</taxon>
    </lineage>
</organism>
<protein>
    <recommendedName>
        <fullName evidence="3">DUF3221 domain-containing protein</fullName>
    </recommendedName>
</protein>
<dbReference type="AlphaFoldDB" id="C0FN28"/>
<evidence type="ECO:0000313" key="1">
    <source>
        <dbReference type="EMBL" id="EEG96099.1"/>
    </source>
</evidence>
<dbReference type="PROSITE" id="PS51257">
    <property type="entry name" value="PROKAR_LIPOPROTEIN"/>
    <property type="match status" value="1"/>
</dbReference>